<dbReference type="PANTHER" id="PTHR36175:SF1">
    <property type="entry name" value="CYANOPHYCINASE"/>
    <property type="match status" value="1"/>
</dbReference>
<comment type="similarity">
    <text evidence="3">Belongs to the peptidase S51 family.</text>
</comment>
<dbReference type="GO" id="GO:0006508">
    <property type="term" value="P:proteolysis"/>
    <property type="evidence" value="ECO:0007669"/>
    <property type="project" value="UniProtKB-KW"/>
</dbReference>
<evidence type="ECO:0000256" key="6">
    <source>
        <dbReference type="ARBA" id="ARBA00022670"/>
    </source>
</evidence>
<dbReference type="Pfam" id="PF03575">
    <property type="entry name" value="Peptidase_S51"/>
    <property type="match status" value="1"/>
</dbReference>
<dbReference type="OrthoDB" id="9799980at2"/>
<keyword evidence="8" id="KW-0720">Serine protease</keyword>
<evidence type="ECO:0000256" key="8">
    <source>
        <dbReference type="ARBA" id="ARBA00022825"/>
    </source>
</evidence>
<evidence type="ECO:0000256" key="3">
    <source>
        <dbReference type="ARBA" id="ARBA00006534"/>
    </source>
</evidence>
<evidence type="ECO:0000256" key="2">
    <source>
        <dbReference type="ARBA" id="ARBA00002039"/>
    </source>
</evidence>
<keyword evidence="7 9" id="KW-0378">Hydrolase</keyword>
<dbReference type="RefSeq" id="WP_135269920.1">
    <property type="nucleotide sequence ID" value="NZ_SRIB01000001.1"/>
</dbReference>
<dbReference type="InterPro" id="IPR005320">
    <property type="entry name" value="Peptidase_S51"/>
</dbReference>
<sequence>MNGKLIIAGGNLEESEYKIHEYFIKSSYKPGKKIAIIPTASGIEPIETIEHVKAIWVNLGVEKEDIIIIPIYGDEGGLWRDPPLGDSDEIVDIIKDINGFWFTGGDQFYIHKAFIRKNGDDTKALLKIKENYEAGGIIGGTSAGAAIMSKIMIGSGDNSDVLKGRIKYGYDDYDETNDDYMRIVRGLGFFEWGVVDQHFDKRARILRLARAVLEPSNKTLLGFGVSEDTALIYDKEAETLEVLGSGAVFILDMNQANNFKTDEVFSFEKMNISILREKDYKKLPL</sequence>
<dbReference type="EC" id="3.4.15.6" evidence="4"/>
<comment type="function">
    <text evidence="2">Exopeptidase that catalyzes the hydrolytic cleavage of multi-L-arginyl-poly-L-aspartic acid (cyanophycin; a water-insoluble reserve polymer) into aspartate-arginine dipeptides.</text>
</comment>
<evidence type="ECO:0000256" key="1">
    <source>
        <dbReference type="ARBA" id="ARBA00001092"/>
    </source>
</evidence>
<dbReference type="GO" id="GO:0008236">
    <property type="term" value="F:serine-type peptidase activity"/>
    <property type="evidence" value="ECO:0007669"/>
    <property type="project" value="UniProtKB-KW"/>
</dbReference>
<dbReference type="GO" id="GO:0004180">
    <property type="term" value="F:carboxypeptidase activity"/>
    <property type="evidence" value="ECO:0007669"/>
    <property type="project" value="UniProtKB-KW"/>
</dbReference>
<dbReference type="Proteomes" id="UP000298381">
    <property type="component" value="Unassembled WGS sequence"/>
</dbReference>
<evidence type="ECO:0000313" key="10">
    <source>
        <dbReference type="Proteomes" id="UP000298381"/>
    </source>
</evidence>
<dbReference type="GO" id="GO:0008241">
    <property type="term" value="F:peptidyl-dipeptidase activity"/>
    <property type="evidence" value="ECO:0007669"/>
    <property type="project" value="UniProtKB-EC"/>
</dbReference>
<dbReference type="InterPro" id="IPR011811">
    <property type="entry name" value="Peptidase_S51_cyanophycinase"/>
</dbReference>
<dbReference type="InterPro" id="IPR029062">
    <property type="entry name" value="Class_I_gatase-like"/>
</dbReference>
<comment type="catalytic activity">
    <reaction evidence="1">
        <text>[L-4-(L-arginin-2-N-yl)aspartate](n) + H2O = [L-4-(L-arginin-2-N-yl)aspartate](n-1) + L-4-(L-arginin-2-N-yl)aspartate</text>
        <dbReference type="Rhea" id="RHEA:12845"/>
        <dbReference type="Rhea" id="RHEA-COMP:13728"/>
        <dbReference type="Rhea" id="RHEA-COMP:13734"/>
        <dbReference type="ChEBI" id="CHEBI:15377"/>
        <dbReference type="ChEBI" id="CHEBI:137986"/>
        <dbReference type="ChEBI" id="CHEBI:137991"/>
        <dbReference type="EC" id="3.4.15.6"/>
    </reaction>
</comment>
<evidence type="ECO:0000256" key="5">
    <source>
        <dbReference type="ARBA" id="ARBA00015719"/>
    </source>
</evidence>
<accession>A0A4Z0D9Z0</accession>
<dbReference type="Gene3D" id="3.40.50.880">
    <property type="match status" value="1"/>
</dbReference>
<organism evidence="9 10">
    <name type="scientific">Soehngenia longivitae</name>
    <dbReference type="NCBI Taxonomy" id="2562294"/>
    <lineage>
        <taxon>Bacteria</taxon>
        <taxon>Bacillati</taxon>
        <taxon>Bacillota</taxon>
        <taxon>Tissierellia</taxon>
        <taxon>Tissierellales</taxon>
        <taxon>Tissierellaceae</taxon>
        <taxon>Soehngenia</taxon>
    </lineage>
</organism>
<protein>
    <recommendedName>
        <fullName evidence="5">Cyanophycinase</fullName>
        <ecNumber evidence="4">3.4.15.6</ecNumber>
    </recommendedName>
</protein>
<keyword evidence="9" id="KW-0121">Carboxypeptidase</keyword>
<keyword evidence="10" id="KW-1185">Reference proteome</keyword>
<comment type="caution">
    <text evidence="9">The sequence shown here is derived from an EMBL/GenBank/DDBJ whole genome shotgun (WGS) entry which is preliminary data.</text>
</comment>
<proteinExistence type="inferred from homology"/>
<dbReference type="NCBIfam" id="TIGR02069">
    <property type="entry name" value="cyanophycinase"/>
    <property type="match status" value="1"/>
</dbReference>
<gene>
    <name evidence="9" type="ORF">E4100_00885</name>
</gene>
<dbReference type="PANTHER" id="PTHR36175">
    <property type="entry name" value="CYANOPHYCINASE"/>
    <property type="match status" value="1"/>
</dbReference>
<name>A0A4Z0D9Z0_9FIRM</name>
<dbReference type="EMBL" id="SRIB01000001">
    <property type="protein sequence ID" value="TFZ41721.1"/>
    <property type="molecule type" value="Genomic_DNA"/>
</dbReference>
<dbReference type="AlphaFoldDB" id="A0A4Z0D9Z0"/>
<keyword evidence="6" id="KW-0645">Protease</keyword>
<dbReference type="SUPFAM" id="SSF52317">
    <property type="entry name" value="Class I glutamine amidotransferase-like"/>
    <property type="match status" value="1"/>
</dbReference>
<dbReference type="CDD" id="cd03145">
    <property type="entry name" value="GAT1_cyanophycinase"/>
    <property type="match status" value="1"/>
</dbReference>
<reference evidence="9 10" key="1">
    <citation type="submission" date="2019-03" db="EMBL/GenBank/DDBJ databases">
        <title>Draft genome sequence data and analysis of a Fermenting Bacterium, Soehngenia longevitae strain 1933PT, isolated from petroleum reservoir in Azerbaijan.</title>
        <authorList>
            <person name="Grouzdev D.S."/>
            <person name="Bidzhieva S.K."/>
            <person name="Sokolova D.S."/>
            <person name="Tourova T.P."/>
            <person name="Poltaraus A.B."/>
            <person name="Nazina T.N."/>
        </authorList>
    </citation>
    <scope>NUCLEOTIDE SEQUENCE [LARGE SCALE GENOMIC DNA]</scope>
    <source>
        <strain evidence="9 10">1933P</strain>
    </source>
</reference>
<evidence type="ECO:0000256" key="7">
    <source>
        <dbReference type="ARBA" id="ARBA00022801"/>
    </source>
</evidence>
<evidence type="ECO:0000256" key="4">
    <source>
        <dbReference type="ARBA" id="ARBA00013115"/>
    </source>
</evidence>
<evidence type="ECO:0000313" key="9">
    <source>
        <dbReference type="EMBL" id="TFZ41721.1"/>
    </source>
</evidence>